<evidence type="ECO:0000313" key="3">
    <source>
        <dbReference type="EMBL" id="EFJ42533.1"/>
    </source>
</evidence>
<feature type="region of interest" description="Disordered" evidence="1">
    <location>
        <begin position="292"/>
        <end position="327"/>
    </location>
</feature>
<evidence type="ECO:0000313" key="4">
    <source>
        <dbReference type="Proteomes" id="UP000001058"/>
    </source>
</evidence>
<evidence type="ECO:0000256" key="1">
    <source>
        <dbReference type="SAM" id="MobiDB-lite"/>
    </source>
</evidence>
<dbReference type="InParanoid" id="D8UCQ4"/>
<dbReference type="GeneID" id="9619551"/>
<keyword evidence="2" id="KW-0732">Signal</keyword>
<feature type="compositionally biased region" description="Acidic residues" evidence="1">
    <location>
        <begin position="166"/>
        <end position="177"/>
    </location>
</feature>
<gene>
    <name evidence="3" type="ORF">VOLCADRAFT_97422</name>
</gene>
<feature type="compositionally biased region" description="Pro residues" evidence="1">
    <location>
        <begin position="311"/>
        <end position="321"/>
    </location>
</feature>
<feature type="compositionally biased region" description="Low complexity" evidence="1">
    <location>
        <begin position="155"/>
        <end position="165"/>
    </location>
</feature>
<dbReference type="RefSeq" id="XP_002956389.1">
    <property type="nucleotide sequence ID" value="XM_002956343.1"/>
</dbReference>
<dbReference type="Proteomes" id="UP000001058">
    <property type="component" value="Unassembled WGS sequence"/>
</dbReference>
<reference evidence="3 4" key="1">
    <citation type="journal article" date="2010" name="Science">
        <title>Genomic analysis of organismal complexity in the multicellular green alga Volvox carteri.</title>
        <authorList>
            <person name="Prochnik S.E."/>
            <person name="Umen J."/>
            <person name="Nedelcu A.M."/>
            <person name="Hallmann A."/>
            <person name="Miller S.M."/>
            <person name="Nishii I."/>
            <person name="Ferris P."/>
            <person name="Kuo A."/>
            <person name="Mitros T."/>
            <person name="Fritz-Laylin L.K."/>
            <person name="Hellsten U."/>
            <person name="Chapman J."/>
            <person name="Simakov O."/>
            <person name="Rensing S.A."/>
            <person name="Terry A."/>
            <person name="Pangilinan J."/>
            <person name="Kapitonov V."/>
            <person name="Jurka J."/>
            <person name="Salamov A."/>
            <person name="Shapiro H."/>
            <person name="Schmutz J."/>
            <person name="Grimwood J."/>
            <person name="Lindquist E."/>
            <person name="Lucas S."/>
            <person name="Grigoriev I.V."/>
            <person name="Schmitt R."/>
            <person name="Kirk D."/>
            <person name="Rokhsar D.S."/>
        </authorList>
    </citation>
    <scope>NUCLEOTIDE SEQUENCE [LARGE SCALE GENOMIC DNA]</scope>
    <source>
        <strain evidence="4">f. Nagariensis / Eve</strain>
    </source>
</reference>
<dbReference type="OrthoDB" id="545302at2759"/>
<feature type="compositionally biased region" description="Pro residues" evidence="1">
    <location>
        <begin position="295"/>
        <end position="304"/>
    </location>
</feature>
<dbReference type="AlphaFoldDB" id="D8UCQ4"/>
<evidence type="ECO:0000256" key="2">
    <source>
        <dbReference type="SAM" id="SignalP"/>
    </source>
</evidence>
<keyword evidence="4" id="KW-1185">Reference proteome</keyword>
<sequence>MILGVLVYSRFVGVGGLVPGATPSVEIKGAPGGGPSPHPIALRDVQALVMWVLSPAGNLVESPRWAFVKNKPLVQGVVLVLASGLSSAMMKEKQLLLLLFMLVLMHLLPFLSNLGRPAVVHTSPQAKPAHNTTELLKTKLSQRNAKRKRSASSPAGAGAATGAVEGTEDGEGEEDKEEATAGGSAAATAAAVASLAPPKGAPAERREKGGRAPPPPPPPSSDLHPGMNRGVAVLCRPLVFVSPPLNASGTLYLICVDTDSNCFVLALTHIHHDAFHMSQLLTITHPDLKHVDTAWPPPAQPPLYRPQQKAPSPPPPPPPPAATAAAAPCPEMKTLESEPSVGCDPGCISAVLVDGVPVHRAPQTPLLRGVMRAVCYRGHRGKVPWTVLGATAD</sequence>
<dbReference type="Gene3D" id="2.40.50.550">
    <property type="match status" value="1"/>
</dbReference>
<dbReference type="EMBL" id="GL378381">
    <property type="protein sequence ID" value="EFJ42533.1"/>
    <property type="molecule type" value="Genomic_DNA"/>
</dbReference>
<dbReference type="KEGG" id="vcn:VOLCADRAFT_97422"/>
<name>D8UCQ4_VOLCA</name>
<feature type="region of interest" description="Disordered" evidence="1">
    <location>
        <begin position="140"/>
        <end position="225"/>
    </location>
</feature>
<dbReference type="InterPro" id="IPR038645">
    <property type="entry name" value="TTC5_OB_sf"/>
</dbReference>
<organism evidence="4">
    <name type="scientific">Volvox carteri f. nagariensis</name>
    <dbReference type="NCBI Taxonomy" id="3068"/>
    <lineage>
        <taxon>Eukaryota</taxon>
        <taxon>Viridiplantae</taxon>
        <taxon>Chlorophyta</taxon>
        <taxon>core chlorophytes</taxon>
        <taxon>Chlorophyceae</taxon>
        <taxon>CS clade</taxon>
        <taxon>Chlamydomonadales</taxon>
        <taxon>Volvocaceae</taxon>
        <taxon>Volvox</taxon>
    </lineage>
</organism>
<proteinExistence type="predicted"/>
<feature type="chain" id="PRO_5003124371" evidence="2">
    <location>
        <begin position="17"/>
        <end position="393"/>
    </location>
</feature>
<protein>
    <submittedName>
        <fullName evidence="3">Uncharacterized protein</fullName>
    </submittedName>
</protein>
<accession>D8UCQ4</accession>
<feature type="signal peptide" evidence="2">
    <location>
        <begin position="1"/>
        <end position="16"/>
    </location>
</feature>
<feature type="compositionally biased region" description="Low complexity" evidence="1">
    <location>
        <begin position="180"/>
        <end position="196"/>
    </location>
</feature>